<keyword evidence="4" id="KW-1185">Reference proteome</keyword>
<evidence type="ECO:0000256" key="1">
    <source>
        <dbReference type="SAM" id="MobiDB-lite"/>
    </source>
</evidence>
<dbReference type="KEGG" id="tgb:HG536_0D03500"/>
<dbReference type="Proteomes" id="UP000515788">
    <property type="component" value="Chromosome 4"/>
</dbReference>
<name>A0A7G3ZH42_9SACH</name>
<evidence type="ECO:0000256" key="2">
    <source>
        <dbReference type="SAM" id="Phobius"/>
    </source>
</evidence>
<feature type="region of interest" description="Disordered" evidence="1">
    <location>
        <begin position="89"/>
        <end position="120"/>
    </location>
</feature>
<proteinExistence type="predicted"/>
<keyword evidence="2" id="KW-0472">Membrane</keyword>
<feature type="transmembrane region" description="Helical" evidence="2">
    <location>
        <begin position="55"/>
        <end position="81"/>
    </location>
</feature>
<organism evidence="3 4">
    <name type="scientific">Torulaspora globosa</name>
    <dbReference type="NCBI Taxonomy" id="48254"/>
    <lineage>
        <taxon>Eukaryota</taxon>
        <taxon>Fungi</taxon>
        <taxon>Dikarya</taxon>
        <taxon>Ascomycota</taxon>
        <taxon>Saccharomycotina</taxon>
        <taxon>Saccharomycetes</taxon>
        <taxon>Saccharomycetales</taxon>
        <taxon>Saccharomycetaceae</taxon>
        <taxon>Torulaspora</taxon>
    </lineage>
</organism>
<sequence length="171" mass="19065">MDSIASWVEQNVGQINSKLRLDPVNEIHLPSFVLGCSVMISVSLLGPFIRMFIGGILLTIITLIKYLVIIGGITACVLVLTTKNKNGDMMKKKPAEEHPELVQTLKKSQQDRENGKPEGKVELAKDDFESIKYYDIPKVQLEVTRAPAENAYDRFVNMAGFKDGQQLESRG</sequence>
<gene>
    <name evidence="3" type="ORF">HG536_0D03500</name>
</gene>
<feature type="transmembrane region" description="Helical" evidence="2">
    <location>
        <begin position="27"/>
        <end position="49"/>
    </location>
</feature>
<evidence type="ECO:0000313" key="3">
    <source>
        <dbReference type="EMBL" id="QLL32828.1"/>
    </source>
</evidence>
<reference evidence="3 4" key="1">
    <citation type="submission" date="2020-06" db="EMBL/GenBank/DDBJ databases">
        <title>The yeast mating-type switching endonuclease HO is a domesticated member of an unorthodox homing genetic element family.</title>
        <authorList>
            <person name="Coughlan A.Y."/>
            <person name="Lombardi L."/>
            <person name="Braun-Galleani S."/>
            <person name="Martos A.R."/>
            <person name="Galeote V."/>
            <person name="Bigey F."/>
            <person name="Dequin S."/>
            <person name="Byrne K.P."/>
            <person name="Wolfe K.H."/>
        </authorList>
    </citation>
    <scope>NUCLEOTIDE SEQUENCE [LARGE SCALE GENOMIC DNA]</scope>
    <source>
        <strain evidence="3 4">CBS764</strain>
    </source>
</reference>
<feature type="compositionally biased region" description="Basic and acidic residues" evidence="1">
    <location>
        <begin position="89"/>
        <end position="100"/>
    </location>
</feature>
<keyword evidence="2" id="KW-0812">Transmembrane</keyword>
<evidence type="ECO:0000313" key="4">
    <source>
        <dbReference type="Proteomes" id="UP000515788"/>
    </source>
</evidence>
<dbReference type="OrthoDB" id="4066163at2759"/>
<accession>A0A7G3ZH42</accession>
<feature type="compositionally biased region" description="Basic and acidic residues" evidence="1">
    <location>
        <begin position="108"/>
        <end position="120"/>
    </location>
</feature>
<protein>
    <submittedName>
        <fullName evidence="3">Uncharacterized protein</fullName>
    </submittedName>
</protein>
<dbReference type="RefSeq" id="XP_037139502.1">
    <property type="nucleotide sequence ID" value="XM_037283606.1"/>
</dbReference>
<dbReference type="GeneID" id="59325995"/>
<dbReference type="AlphaFoldDB" id="A0A7G3ZH42"/>
<dbReference type="EMBL" id="CP059249">
    <property type="protein sequence ID" value="QLL32828.1"/>
    <property type="molecule type" value="Genomic_DNA"/>
</dbReference>
<keyword evidence="2" id="KW-1133">Transmembrane helix</keyword>